<evidence type="ECO:0000256" key="1">
    <source>
        <dbReference type="ARBA" id="ARBA00022723"/>
    </source>
</evidence>
<sequence length="929" mass="106797">MGGKTKHKCEICGVSISRKGTSGIFLARFPLEPNRCRSWVKSTGNEDLAYIPLIKLNQNRFICGDHFPHDMFNENRSRLKKNAVPTLNLRNPPLSDDILANFPMHAPCHKKKDITLHSSTVAYTFKSKRQRKAPKLKKTKKDILVECLESNTKVSTKYGNIPGIEDNNDTKKNNIDILVDCLESNTKVSTEYVNIPVIQDNNDTIEYVIEDNNDTIEYVIGDINDVGCEYSSIEISTSKRKLQKHIKKLQLTRKLLKALSNSSFNLDSLESDFPKNIVNETPNNQARESHGKRWNIKTKIICSQIFKRSPSTYYRLQCNIIMPSVRTVRRILQSLPMEPGITPAILKQLQDKAITMLPETKLCTLIFAVISLKKQLLYNDNADKVEGFVDYGPGVGQGRRNEIADKCIVFMIQGIQKKYKQPMAFYFVKGNISSQHLSSLISNIIKVLEDATFTVVATVCNQGPTNWGALSQLKQNAHVPSDANYFYLNNRKIYIIFDVPHLFKSIRNNFREAGIMEMDRKRAKWQHLHDAEEINRRMLYFHKIIPLLLSPNQNMKRKVKYAAQTLSNTFAAILKMIAVKHIGTQYGQDIEQTSAVICDLNNLFDITNGPAHPEDVIKGKRENISDKTNHLHVWNDFLKKISTIEFLKNDRRLQLAKVRCVQGFIITIKSLKDIWLDLQNKGFRSLNLRQLNQDSLEHFFGVIRKSSPTNRNPTCSHFASAISTVLVSSQTRRTNCENDTNKLLFKVSLKTGSVAPLGSDGDPRKGTKKKIDEYPTIMVPETHMEEQIENKLADTENQPLVYLSSYLAYRLLKGNSCQTCSDLLQEKRTGDKYKCLCEWWKDKRLLRYPSFQLCRITEVALLCFKRNLHLFHEGHVGQNFCTLMMVQLNFTWWSCNSHRYMTEKIIRLIVKILIRRQCQIYNNDLLKAE</sequence>
<keyword evidence="2 5" id="KW-0863">Zinc-finger</keyword>
<evidence type="ECO:0000313" key="8">
    <source>
        <dbReference type="Proteomes" id="UP001153292"/>
    </source>
</evidence>
<dbReference type="InterPro" id="IPR048365">
    <property type="entry name" value="TNP-like_RNaseH_N"/>
</dbReference>
<evidence type="ECO:0000259" key="6">
    <source>
        <dbReference type="PROSITE" id="PS50950"/>
    </source>
</evidence>
<dbReference type="Pfam" id="PF05485">
    <property type="entry name" value="THAP"/>
    <property type="match status" value="1"/>
</dbReference>
<dbReference type="InterPro" id="IPR048366">
    <property type="entry name" value="TNP-like_GBD"/>
</dbReference>
<dbReference type="Proteomes" id="UP001153292">
    <property type="component" value="Chromosome 20"/>
</dbReference>
<evidence type="ECO:0000256" key="2">
    <source>
        <dbReference type="ARBA" id="ARBA00022771"/>
    </source>
</evidence>
<evidence type="ECO:0000256" key="5">
    <source>
        <dbReference type="PROSITE-ProRule" id="PRU00309"/>
    </source>
</evidence>
<feature type="domain" description="THAP-type" evidence="6">
    <location>
        <begin position="1"/>
        <end position="88"/>
    </location>
</feature>
<gene>
    <name evidence="7" type="ORF">CHILSU_LOCUS5517</name>
</gene>
<dbReference type="EMBL" id="OU963913">
    <property type="protein sequence ID" value="CAH2985716.1"/>
    <property type="molecule type" value="Genomic_DNA"/>
</dbReference>
<dbReference type="Pfam" id="PF21788">
    <property type="entry name" value="TNP-like_GBD"/>
    <property type="match status" value="1"/>
</dbReference>
<name>A0ABN8L8B0_CHISP</name>
<evidence type="ECO:0000313" key="7">
    <source>
        <dbReference type="EMBL" id="CAH2985716.1"/>
    </source>
</evidence>
<keyword evidence="8" id="KW-1185">Reference proteome</keyword>
<dbReference type="Pfam" id="PF21789">
    <property type="entry name" value="TNP-like_RNaseH_C"/>
    <property type="match status" value="1"/>
</dbReference>
<dbReference type="SUPFAM" id="SSF57716">
    <property type="entry name" value="Glucocorticoid receptor-like (DNA-binding domain)"/>
    <property type="match status" value="1"/>
</dbReference>
<dbReference type="SMART" id="SM00980">
    <property type="entry name" value="THAP"/>
    <property type="match status" value="1"/>
</dbReference>
<dbReference type="SMART" id="SM00692">
    <property type="entry name" value="DM3"/>
    <property type="match status" value="1"/>
</dbReference>
<proteinExistence type="predicted"/>
<keyword evidence="3" id="KW-0862">Zinc</keyword>
<evidence type="ECO:0000256" key="3">
    <source>
        <dbReference type="ARBA" id="ARBA00022833"/>
    </source>
</evidence>
<accession>A0ABN8L8B0</accession>
<dbReference type="PROSITE" id="PS50950">
    <property type="entry name" value="ZF_THAP"/>
    <property type="match status" value="1"/>
</dbReference>
<dbReference type="PANTHER" id="PTHR47577:SF2">
    <property type="entry name" value="THAP DOMAIN CONTAINING 9"/>
    <property type="match status" value="1"/>
</dbReference>
<dbReference type="InterPro" id="IPR006612">
    <property type="entry name" value="THAP_Znf"/>
</dbReference>
<keyword evidence="4 5" id="KW-0238">DNA-binding</keyword>
<reference evidence="7" key="1">
    <citation type="submission" date="2021-12" db="EMBL/GenBank/DDBJ databases">
        <authorList>
            <person name="King R."/>
        </authorList>
    </citation>
    <scope>NUCLEOTIDE SEQUENCE</scope>
</reference>
<organism evidence="7 8">
    <name type="scientific">Chilo suppressalis</name>
    <name type="common">Asiatic rice borer moth</name>
    <dbReference type="NCBI Taxonomy" id="168631"/>
    <lineage>
        <taxon>Eukaryota</taxon>
        <taxon>Metazoa</taxon>
        <taxon>Ecdysozoa</taxon>
        <taxon>Arthropoda</taxon>
        <taxon>Hexapoda</taxon>
        <taxon>Insecta</taxon>
        <taxon>Pterygota</taxon>
        <taxon>Neoptera</taxon>
        <taxon>Endopterygota</taxon>
        <taxon>Lepidoptera</taxon>
        <taxon>Glossata</taxon>
        <taxon>Ditrysia</taxon>
        <taxon>Pyraloidea</taxon>
        <taxon>Crambidae</taxon>
        <taxon>Crambinae</taxon>
        <taxon>Chilo</taxon>
    </lineage>
</organism>
<evidence type="ECO:0000256" key="4">
    <source>
        <dbReference type="ARBA" id="ARBA00023125"/>
    </source>
</evidence>
<dbReference type="InterPro" id="IPR048367">
    <property type="entry name" value="TNP-like_RNaseH_C"/>
</dbReference>
<protein>
    <recommendedName>
        <fullName evidence="6">THAP-type domain-containing protein</fullName>
    </recommendedName>
</protein>
<keyword evidence="1" id="KW-0479">Metal-binding</keyword>
<dbReference type="PANTHER" id="PTHR47577">
    <property type="entry name" value="THAP DOMAIN-CONTAINING PROTEIN 6"/>
    <property type="match status" value="1"/>
</dbReference>
<dbReference type="Pfam" id="PF21787">
    <property type="entry name" value="TNP-like_RNaseH_N"/>
    <property type="match status" value="1"/>
</dbReference>